<dbReference type="CDD" id="cd01838">
    <property type="entry name" value="Isoamyl_acetate_hydrolase_like"/>
    <property type="match status" value="1"/>
</dbReference>
<comment type="caution">
    <text evidence="2">The sequence shown here is derived from an EMBL/GenBank/DDBJ whole genome shotgun (WGS) entry which is preliminary data.</text>
</comment>
<dbReference type="OrthoDB" id="671439at2759"/>
<dbReference type="EMBL" id="LSSK01001302">
    <property type="protein sequence ID" value="OMH80132.1"/>
    <property type="molecule type" value="Genomic_DNA"/>
</dbReference>
<dbReference type="InterPro" id="IPR045136">
    <property type="entry name" value="Iah1-like"/>
</dbReference>
<dbReference type="PANTHER" id="PTHR14209">
    <property type="entry name" value="ISOAMYL ACETATE-HYDROLYZING ESTERASE 1"/>
    <property type="match status" value="1"/>
</dbReference>
<dbReference type="Proteomes" id="UP000188320">
    <property type="component" value="Unassembled WGS sequence"/>
</dbReference>
<organism evidence="2 3">
    <name type="scientific">Zancudomyces culisetae</name>
    <name type="common">Gut fungus</name>
    <name type="synonym">Smittium culisetae</name>
    <dbReference type="NCBI Taxonomy" id="1213189"/>
    <lineage>
        <taxon>Eukaryota</taxon>
        <taxon>Fungi</taxon>
        <taxon>Fungi incertae sedis</taxon>
        <taxon>Zoopagomycota</taxon>
        <taxon>Kickxellomycotina</taxon>
        <taxon>Harpellomycetes</taxon>
        <taxon>Harpellales</taxon>
        <taxon>Legeriomycetaceae</taxon>
        <taxon>Zancudomyces</taxon>
    </lineage>
</organism>
<dbReference type="Pfam" id="PF13472">
    <property type="entry name" value="Lipase_GDSL_2"/>
    <property type="match status" value="1"/>
</dbReference>
<feature type="domain" description="SGNH hydrolase-type esterase" evidence="1">
    <location>
        <begin position="14"/>
        <end position="208"/>
    </location>
</feature>
<dbReference type="AlphaFoldDB" id="A0A1R1PH02"/>
<reference evidence="3" key="1">
    <citation type="submission" date="2017-01" db="EMBL/GenBank/DDBJ databases">
        <authorList>
            <person name="Wang Y."/>
            <person name="White M."/>
            <person name="Kvist S."/>
            <person name="Moncalvo J.-M."/>
        </authorList>
    </citation>
    <scope>NUCLEOTIDE SEQUENCE [LARGE SCALE GENOMIC DNA]</scope>
    <source>
        <strain evidence="3">COL-18-3</strain>
    </source>
</reference>
<proteinExistence type="predicted"/>
<sequence length="289" mass="33076">MISKGLARDIFITFGDSITEFGYQVEKDGWVSQLANQYVRKIEVVNRGYSDESSIASKDEQKDSSENADNGKVNYEQQILTGFEESRTPRIRLVTIFLGTNDCSFPTWSQHVPLAEYGANIRQMIDFLTNKESEYYNPDVKIILITPPPLCDILWEEMMARIGFTEPHRSSQMPKPYADEVAKIGKDYNIPVINLWQGIEDKIQELKNAAANSNGSQQQQDTNTDQKYCTDVNNPRFGYDRYLCDGLHLENLGNDFLFKSLMETINTNFPELSPENVPTFLPTWENIIP</sequence>
<dbReference type="InterPro" id="IPR036514">
    <property type="entry name" value="SGNH_hydro_sf"/>
</dbReference>
<evidence type="ECO:0000313" key="3">
    <source>
        <dbReference type="Proteomes" id="UP000188320"/>
    </source>
</evidence>
<keyword evidence="3" id="KW-1185">Reference proteome</keyword>
<evidence type="ECO:0000313" key="2">
    <source>
        <dbReference type="EMBL" id="OMH80132.1"/>
    </source>
</evidence>
<dbReference type="PANTHER" id="PTHR14209:SF19">
    <property type="entry name" value="ISOAMYL ACETATE-HYDROLYZING ESTERASE 1 HOMOLOG"/>
    <property type="match status" value="1"/>
</dbReference>
<dbReference type="SUPFAM" id="SSF52266">
    <property type="entry name" value="SGNH hydrolase"/>
    <property type="match status" value="1"/>
</dbReference>
<evidence type="ECO:0000259" key="1">
    <source>
        <dbReference type="Pfam" id="PF13472"/>
    </source>
</evidence>
<dbReference type="Gene3D" id="3.40.50.1110">
    <property type="entry name" value="SGNH hydrolase"/>
    <property type="match status" value="1"/>
</dbReference>
<accession>A0A1R1PH02</accession>
<name>A0A1R1PH02_ZANCU</name>
<protein>
    <submittedName>
        <fullName evidence="2">Isoamyl acetate-hydrolyzing esterase-like protein</fullName>
    </submittedName>
</protein>
<dbReference type="InterPro" id="IPR013830">
    <property type="entry name" value="SGNH_hydro"/>
</dbReference>
<gene>
    <name evidence="2" type="ORF">AX774_g6438</name>
</gene>